<protein>
    <submittedName>
        <fullName evidence="1">T-complex protein 1 subunit zeta-2</fullName>
    </submittedName>
</protein>
<evidence type="ECO:0000313" key="2">
    <source>
        <dbReference type="Proteomes" id="UP001219518"/>
    </source>
</evidence>
<dbReference type="EMBL" id="JAHWGI010000423">
    <property type="protein sequence ID" value="KAK3915330.1"/>
    <property type="molecule type" value="Genomic_DNA"/>
</dbReference>
<sequence length="70" mass="7784">MATGVAWAGCTGNLSVYECRTLGSERISFAHLCVNECSLTWKCTNVCEWIFVHFQVCETGISPCLSQVYE</sequence>
<reference evidence="1" key="1">
    <citation type="submission" date="2021-07" db="EMBL/GenBank/DDBJ databases">
        <authorList>
            <person name="Catto M.A."/>
            <person name="Jacobson A."/>
            <person name="Kennedy G."/>
            <person name="Labadie P."/>
            <person name="Hunt B.G."/>
            <person name="Srinivasan R."/>
        </authorList>
    </citation>
    <scope>NUCLEOTIDE SEQUENCE</scope>
    <source>
        <strain evidence="1">PL_HMW_Pooled</strain>
        <tissue evidence="1">Head</tissue>
    </source>
</reference>
<dbReference type="Proteomes" id="UP001219518">
    <property type="component" value="Unassembled WGS sequence"/>
</dbReference>
<name>A0AAE1H7Q5_9NEOP</name>
<proteinExistence type="predicted"/>
<reference evidence="1" key="2">
    <citation type="journal article" date="2023" name="BMC Genomics">
        <title>Pest status, molecular evolution, and epigenetic factors derived from the genome assembly of Frankliniella fusca, a thysanopteran phytovirus vector.</title>
        <authorList>
            <person name="Catto M.A."/>
            <person name="Labadie P.E."/>
            <person name="Jacobson A.L."/>
            <person name="Kennedy G.G."/>
            <person name="Srinivasan R."/>
            <person name="Hunt B.G."/>
        </authorList>
    </citation>
    <scope>NUCLEOTIDE SEQUENCE</scope>
    <source>
        <strain evidence="1">PL_HMW_Pooled</strain>
    </source>
</reference>
<keyword evidence="2" id="KW-1185">Reference proteome</keyword>
<gene>
    <name evidence="1" type="ORF">KUF71_024606</name>
</gene>
<accession>A0AAE1H7Q5</accession>
<evidence type="ECO:0000313" key="1">
    <source>
        <dbReference type="EMBL" id="KAK3915330.1"/>
    </source>
</evidence>
<organism evidence="1 2">
    <name type="scientific">Frankliniella fusca</name>
    <dbReference type="NCBI Taxonomy" id="407009"/>
    <lineage>
        <taxon>Eukaryota</taxon>
        <taxon>Metazoa</taxon>
        <taxon>Ecdysozoa</taxon>
        <taxon>Arthropoda</taxon>
        <taxon>Hexapoda</taxon>
        <taxon>Insecta</taxon>
        <taxon>Pterygota</taxon>
        <taxon>Neoptera</taxon>
        <taxon>Paraneoptera</taxon>
        <taxon>Thysanoptera</taxon>
        <taxon>Terebrantia</taxon>
        <taxon>Thripoidea</taxon>
        <taxon>Thripidae</taxon>
        <taxon>Frankliniella</taxon>
    </lineage>
</organism>
<dbReference type="AlphaFoldDB" id="A0AAE1H7Q5"/>
<comment type="caution">
    <text evidence="1">The sequence shown here is derived from an EMBL/GenBank/DDBJ whole genome shotgun (WGS) entry which is preliminary data.</text>
</comment>